<organism evidence="8 9">
    <name type="scientific">Parvicella tangerina</name>
    <dbReference type="NCBI Taxonomy" id="2829795"/>
    <lineage>
        <taxon>Bacteria</taxon>
        <taxon>Pseudomonadati</taxon>
        <taxon>Bacteroidota</taxon>
        <taxon>Flavobacteriia</taxon>
        <taxon>Flavobacteriales</taxon>
        <taxon>Parvicellaceae</taxon>
        <taxon>Parvicella</taxon>
    </lineage>
</organism>
<dbReference type="InterPro" id="IPR000184">
    <property type="entry name" value="Bac_surfAg_D15"/>
</dbReference>
<dbReference type="EMBL" id="OU015584">
    <property type="protein sequence ID" value="CAG5085422.1"/>
    <property type="molecule type" value="Genomic_DNA"/>
</dbReference>
<dbReference type="Pfam" id="PF01103">
    <property type="entry name" value="Omp85"/>
    <property type="match status" value="1"/>
</dbReference>
<dbReference type="Proteomes" id="UP000683507">
    <property type="component" value="Chromosome"/>
</dbReference>
<evidence type="ECO:0000256" key="3">
    <source>
        <dbReference type="ARBA" id="ARBA00022729"/>
    </source>
</evidence>
<name>A0A916JPA4_9FLAO</name>
<evidence type="ECO:0000256" key="1">
    <source>
        <dbReference type="ARBA" id="ARBA00004370"/>
    </source>
</evidence>
<evidence type="ECO:0000256" key="2">
    <source>
        <dbReference type="ARBA" id="ARBA00022692"/>
    </source>
</evidence>
<keyword evidence="4" id="KW-0472">Membrane</keyword>
<dbReference type="InterPro" id="IPR039910">
    <property type="entry name" value="D15-like"/>
</dbReference>
<dbReference type="GO" id="GO:0019867">
    <property type="term" value="C:outer membrane"/>
    <property type="evidence" value="ECO:0007669"/>
    <property type="project" value="InterPro"/>
</dbReference>
<gene>
    <name evidence="8" type="primary">bamA_3</name>
    <name evidence="8" type="ORF">CRYO30217_02755</name>
</gene>
<evidence type="ECO:0000256" key="4">
    <source>
        <dbReference type="ARBA" id="ARBA00023136"/>
    </source>
</evidence>
<keyword evidence="3" id="KW-0732">Signal</keyword>
<accession>A0A916JPA4</accession>
<feature type="domain" description="Bacterial surface antigen (D15)" evidence="7">
    <location>
        <begin position="647"/>
        <end position="836"/>
    </location>
</feature>
<evidence type="ECO:0000256" key="6">
    <source>
        <dbReference type="SAM" id="MobiDB-lite"/>
    </source>
</evidence>
<evidence type="ECO:0000313" key="8">
    <source>
        <dbReference type="EMBL" id="CAG5085422.1"/>
    </source>
</evidence>
<keyword evidence="2" id="KW-0812">Transmembrane</keyword>
<protein>
    <submittedName>
        <fullName evidence="8">Outer membrane protein assembly factor BamA</fullName>
    </submittedName>
</protein>
<keyword evidence="9" id="KW-1185">Reference proteome</keyword>
<reference evidence="8" key="1">
    <citation type="submission" date="2021-04" db="EMBL/GenBank/DDBJ databases">
        <authorList>
            <person name="Rodrigo-Torres L."/>
            <person name="Arahal R. D."/>
            <person name="Lucena T."/>
        </authorList>
    </citation>
    <scope>NUCLEOTIDE SEQUENCE</scope>
    <source>
        <strain evidence="8">AS29M-1</strain>
    </source>
</reference>
<evidence type="ECO:0000256" key="5">
    <source>
        <dbReference type="ARBA" id="ARBA00023237"/>
    </source>
</evidence>
<dbReference type="AlphaFoldDB" id="A0A916JPA4"/>
<comment type="subcellular location">
    <subcellularLocation>
        <location evidence="1">Membrane</location>
    </subcellularLocation>
</comment>
<proteinExistence type="predicted"/>
<evidence type="ECO:0000313" key="9">
    <source>
        <dbReference type="Proteomes" id="UP000683507"/>
    </source>
</evidence>
<evidence type="ECO:0000259" key="7">
    <source>
        <dbReference type="Pfam" id="PF01103"/>
    </source>
</evidence>
<keyword evidence="5" id="KW-0998">Cell outer membrane</keyword>
<feature type="region of interest" description="Disordered" evidence="6">
    <location>
        <begin position="77"/>
        <end position="105"/>
    </location>
</feature>
<sequence length="838" mass="95465">MLSSCSQTKYVPADSYLLSENEIIIKNDSTVAFSLLNKTGVTTDELNGVIKQQPNRKILIGKFHLWLYNRSNEERMERKIEKKQQKADKKNEKIKAKNERKSAKNPYYEPKQLVERKLTFGEKLRKAGEAPVILDSAKIDKTTKQMHLYLIKKGYFDNVVKDSVVLFDRKVDKKGNPVKVSKKDRQKAKVVYTVIPNEPYTINKYERVIADQNIVKVLKPLKVDSIIAAGQNFNTDRLEKERTRITKFLLEQGFYFFNKEFIYFKVDSTIGEKKVNITMGIQNFKYKDMVNDTMKDKPHQRFVIKEIRVFPDFHPKDDETTKYAKLTVDSIDFYHKYKMKIRPQLLASTILFKEGDLYRKSLIDATYKKFIGLGNFRAVNMKFIENEDEGTLIVLIRLEPSKAQTFTAATDGTHTNGLFGVEGSMTYTHSNVFGGAEKLQVSVAGGVEMQRLLTDSVSANVGSEVSSVEEIANTFNTLEFGPKVSLQIHRLLFVQTPLEKLLHKKLSNPNTEFSASLNFQRRPDFRRSIEEFSFGWVYHESPPFTWRVSPLIISAVSIDKSDAFQNIIDELNDRFLAASYQDHIIAGGKLSFVYNGQTDKKVKNTFYVRSTIETAGNILRAGYDLAGASYANDSLQSYNLLNIRFAQFVKMSVDLRYYFPVGKESKIVYRLAGGVGKPMANLKEALPFEKSFFAGGSNGIRAWKARTLGPGSYQDDELRYDKIGDIHLEGNVEARFPLISWVEGALFVDAGNIWLLNEDSLRVGGLFDKSKFISEIAFGGGLGLRFDLDFFVIRLDVAAPIKNPSLPGGSRWIWEGGLSEERKNFYKPQFNLGIGYPF</sequence>
<dbReference type="PANTHER" id="PTHR12815:SF47">
    <property type="entry name" value="TRANSLOCATION AND ASSEMBLY MODULE SUBUNIT TAMA"/>
    <property type="match status" value="1"/>
</dbReference>
<dbReference type="Gene3D" id="2.40.160.50">
    <property type="entry name" value="membrane protein fhac: a member of the omp85/tpsb transporter family"/>
    <property type="match status" value="1"/>
</dbReference>
<dbReference type="PANTHER" id="PTHR12815">
    <property type="entry name" value="SORTING AND ASSEMBLY MACHINERY SAMM50 PROTEIN FAMILY MEMBER"/>
    <property type="match status" value="1"/>
</dbReference>
<dbReference type="KEGG" id="ptan:CRYO30217_02755"/>
<dbReference type="Gene3D" id="3.10.20.310">
    <property type="entry name" value="membrane protein fhac"/>
    <property type="match status" value="1"/>
</dbReference>
<feature type="compositionally biased region" description="Basic and acidic residues" evidence="6">
    <location>
        <begin position="77"/>
        <end position="102"/>
    </location>
</feature>